<evidence type="ECO:0000256" key="3">
    <source>
        <dbReference type="ARBA" id="ARBA00006676"/>
    </source>
</evidence>
<dbReference type="EC" id="3.5.4.6" evidence="4"/>
<dbReference type="GO" id="GO:0046033">
    <property type="term" value="P:AMP metabolic process"/>
    <property type="evidence" value="ECO:0007669"/>
    <property type="project" value="TreeGrafter"/>
</dbReference>
<dbReference type="InterPro" id="IPR006329">
    <property type="entry name" value="AMPD"/>
</dbReference>
<gene>
    <name evidence="10" type="ORF">PECAL_2P10260</name>
</gene>
<dbReference type="PANTHER" id="PTHR11359">
    <property type="entry name" value="AMP DEAMINASE"/>
    <property type="match status" value="1"/>
</dbReference>
<sequence>MSSINLSLAAGDAAADFDDETLAEVGEAAEEEVMLQVHKHIRATSAALHGVEEERPPGFESDDSDGPPPPPPPPIASPARSHKSTQEQTQELFHVPEIPTYLEAKEARHFQRIHIDEFDDEGEESDDVHVGAAKLQRALDLHAEWQVDDTPEVCTPPQSPSRSAPSTPRTTAKLRRRDPLTYTPLQAAHEACNYAKMDLARLSCRDGVFVVDDTEIPSLKDFASALEELRTITTSGPVKSLSFKRLALLEQRFNLHVLLNGWRELAAQKAVPHRDFYNVRKVDTHVHHSACMNQKHLLRFIKSKLKKSPGDIVLSRDGTLLTLADVFRSLKLTAYDLSIDTLDMHAHDTFHRFDRFNLKYNPAGQSRLREIFLKTDNHVKGRYLAEITKEVIADLEQSKYQIAEWRVSVYGRKLDEWSKLAAWIVDNELSSPNVRWLVQIPRLYSIYRKSGLVESFGEVLDNVFRPLFEASLDPASHPKLHAFLEALVGFDSVDDESKPDRKLDSRYPIATPSEWNQPDEPSYAYWMYHLYANIRSLNALRRSRGLSTFEFRPHCGGEAGDVDHLTAAFLLTKKINHGIQLRRSPPLQYLYYLARMGIAMSPLSNNRLFLDFSKSPFPKYFKRGLDVSLSTDDPLMLHFTKDPLVEEYSVAAQVWKLSSTDICEIARNSVLQSGVEDRFKRHFLGEGYDEAGGNDIRMTNVPDIRVAYRFETLEHERRYIRKLTAAASPLASPAVGRVRSIAVARPLPREPPSAAASRSFSEVLDSQLGDFERENSEAPWARRNFSETDESLTYPATAART</sequence>
<comment type="similarity">
    <text evidence="3">Belongs to the metallo-dependent hydrolases superfamily. Adenosine and AMP deaminases family.</text>
</comment>
<evidence type="ECO:0000256" key="6">
    <source>
        <dbReference type="ARBA" id="ARBA00022801"/>
    </source>
</evidence>
<evidence type="ECO:0000256" key="5">
    <source>
        <dbReference type="ARBA" id="ARBA00022723"/>
    </source>
</evidence>
<evidence type="ECO:0000256" key="4">
    <source>
        <dbReference type="ARBA" id="ARBA00012775"/>
    </source>
</evidence>
<name>A0A8J2SHI3_9STRA</name>
<dbReference type="NCBIfam" id="TIGR01429">
    <property type="entry name" value="AMP_deaminase"/>
    <property type="match status" value="1"/>
</dbReference>
<dbReference type="AlphaFoldDB" id="A0A8J2SHI3"/>
<keyword evidence="6" id="KW-0378">Hydrolase</keyword>
<dbReference type="PROSITE" id="PS00485">
    <property type="entry name" value="A_DEAMINASE"/>
    <property type="match status" value="1"/>
</dbReference>
<protein>
    <recommendedName>
        <fullName evidence="4">AMP deaminase</fullName>
        <ecNumber evidence="4">3.5.4.6</ecNumber>
    </recommendedName>
</protein>
<feature type="region of interest" description="Disordered" evidence="9">
    <location>
        <begin position="768"/>
        <end position="801"/>
    </location>
</feature>
<dbReference type="Gene3D" id="3.20.20.140">
    <property type="entry name" value="Metal-dependent hydrolases"/>
    <property type="match status" value="1"/>
</dbReference>
<dbReference type="CDD" id="cd01319">
    <property type="entry name" value="AMPD"/>
    <property type="match status" value="1"/>
</dbReference>
<dbReference type="PANTHER" id="PTHR11359:SF0">
    <property type="entry name" value="AMP DEAMINASE"/>
    <property type="match status" value="1"/>
</dbReference>
<dbReference type="EMBL" id="CAKKNE010000002">
    <property type="protein sequence ID" value="CAH0367979.1"/>
    <property type="molecule type" value="Genomic_DNA"/>
</dbReference>
<dbReference type="Proteomes" id="UP000789595">
    <property type="component" value="Unassembled WGS sequence"/>
</dbReference>
<evidence type="ECO:0000256" key="1">
    <source>
        <dbReference type="ARBA" id="ARBA00001947"/>
    </source>
</evidence>
<dbReference type="FunFam" id="3.20.20.140:FF:000035">
    <property type="entry name" value="Probable amp deaminase"/>
    <property type="match status" value="1"/>
</dbReference>
<evidence type="ECO:0000256" key="8">
    <source>
        <dbReference type="ARBA" id="ARBA00023080"/>
    </source>
</evidence>
<reference evidence="10" key="1">
    <citation type="submission" date="2021-11" db="EMBL/GenBank/DDBJ databases">
        <authorList>
            <consortium name="Genoscope - CEA"/>
            <person name="William W."/>
        </authorList>
    </citation>
    <scope>NUCLEOTIDE SEQUENCE</scope>
</reference>
<dbReference type="FunFam" id="4.10.800.20:FF:000001">
    <property type="entry name" value="AMP deaminase"/>
    <property type="match status" value="1"/>
</dbReference>
<proteinExistence type="inferred from homology"/>
<dbReference type="InterPro" id="IPR006650">
    <property type="entry name" value="A/AMP_deam_AS"/>
</dbReference>
<dbReference type="GO" id="GO:0046872">
    <property type="term" value="F:metal ion binding"/>
    <property type="evidence" value="ECO:0007669"/>
    <property type="project" value="UniProtKB-KW"/>
</dbReference>
<dbReference type="Gene3D" id="4.10.800.20">
    <property type="match status" value="1"/>
</dbReference>
<dbReference type="GO" id="GO:0003876">
    <property type="term" value="F:AMP deaminase activity"/>
    <property type="evidence" value="ECO:0007669"/>
    <property type="project" value="UniProtKB-EC"/>
</dbReference>
<comment type="caution">
    <text evidence="10">The sequence shown here is derived from an EMBL/GenBank/DDBJ whole genome shotgun (WGS) entry which is preliminary data.</text>
</comment>
<comment type="pathway">
    <text evidence="2">Purine metabolism; IMP biosynthesis via salvage pathway; IMP from AMP: step 1/1.</text>
</comment>
<evidence type="ECO:0000313" key="10">
    <source>
        <dbReference type="EMBL" id="CAH0367979.1"/>
    </source>
</evidence>
<evidence type="ECO:0000256" key="9">
    <source>
        <dbReference type="SAM" id="MobiDB-lite"/>
    </source>
</evidence>
<dbReference type="GO" id="GO:0005829">
    <property type="term" value="C:cytosol"/>
    <property type="evidence" value="ECO:0007669"/>
    <property type="project" value="TreeGrafter"/>
</dbReference>
<dbReference type="Pfam" id="PF19326">
    <property type="entry name" value="AMP_deaminase"/>
    <property type="match status" value="1"/>
</dbReference>
<dbReference type="GO" id="GO:0032264">
    <property type="term" value="P:IMP salvage"/>
    <property type="evidence" value="ECO:0007669"/>
    <property type="project" value="UniProtKB-UniPathway"/>
</dbReference>
<keyword evidence="7" id="KW-0862">Zinc</keyword>
<feature type="region of interest" description="Disordered" evidence="9">
    <location>
        <begin position="48"/>
        <end position="96"/>
    </location>
</feature>
<keyword evidence="11" id="KW-1185">Reference proteome</keyword>
<dbReference type="InterPro" id="IPR032466">
    <property type="entry name" value="Metal_Hydrolase"/>
</dbReference>
<keyword evidence="5" id="KW-0479">Metal-binding</keyword>
<evidence type="ECO:0000313" key="11">
    <source>
        <dbReference type="Proteomes" id="UP000789595"/>
    </source>
</evidence>
<dbReference type="OrthoDB" id="1723809at2759"/>
<dbReference type="UniPathway" id="UPA00591">
    <property type="reaction ID" value="UER00663"/>
</dbReference>
<dbReference type="SUPFAM" id="SSF51556">
    <property type="entry name" value="Metallo-dependent hydrolases"/>
    <property type="match status" value="1"/>
</dbReference>
<feature type="region of interest" description="Disordered" evidence="9">
    <location>
        <begin position="150"/>
        <end position="178"/>
    </location>
</feature>
<evidence type="ECO:0000256" key="2">
    <source>
        <dbReference type="ARBA" id="ARBA00004955"/>
    </source>
</evidence>
<feature type="compositionally biased region" description="Pro residues" evidence="9">
    <location>
        <begin position="66"/>
        <end position="76"/>
    </location>
</feature>
<organism evidence="10 11">
    <name type="scientific">Pelagomonas calceolata</name>
    <dbReference type="NCBI Taxonomy" id="35677"/>
    <lineage>
        <taxon>Eukaryota</taxon>
        <taxon>Sar</taxon>
        <taxon>Stramenopiles</taxon>
        <taxon>Ochrophyta</taxon>
        <taxon>Pelagophyceae</taxon>
        <taxon>Pelagomonadales</taxon>
        <taxon>Pelagomonadaceae</taxon>
        <taxon>Pelagomonas</taxon>
    </lineage>
</organism>
<comment type="cofactor">
    <cofactor evidence="1">
        <name>Zn(2+)</name>
        <dbReference type="ChEBI" id="CHEBI:29105"/>
    </cofactor>
</comment>
<accession>A0A8J2SHI3</accession>
<evidence type="ECO:0000256" key="7">
    <source>
        <dbReference type="ARBA" id="ARBA00022833"/>
    </source>
</evidence>
<feature type="compositionally biased region" description="Low complexity" evidence="9">
    <location>
        <begin position="160"/>
        <end position="171"/>
    </location>
</feature>
<keyword evidence="8" id="KW-0546">Nucleotide metabolism</keyword>